<keyword evidence="2" id="KW-1185">Reference proteome</keyword>
<name>A0A9N9HVA0_9GLOM</name>
<feature type="non-terminal residue" evidence="1">
    <location>
        <position position="1"/>
    </location>
</feature>
<protein>
    <submittedName>
        <fullName evidence="1">2753_t:CDS:1</fullName>
    </submittedName>
</protein>
<dbReference type="EMBL" id="CAJVPZ010021575">
    <property type="protein sequence ID" value="CAG8707257.1"/>
    <property type="molecule type" value="Genomic_DNA"/>
</dbReference>
<accession>A0A9N9HVA0</accession>
<dbReference type="Proteomes" id="UP000789396">
    <property type="component" value="Unassembled WGS sequence"/>
</dbReference>
<organism evidence="1 2">
    <name type="scientific">Racocetra fulgida</name>
    <dbReference type="NCBI Taxonomy" id="60492"/>
    <lineage>
        <taxon>Eukaryota</taxon>
        <taxon>Fungi</taxon>
        <taxon>Fungi incertae sedis</taxon>
        <taxon>Mucoromycota</taxon>
        <taxon>Glomeromycotina</taxon>
        <taxon>Glomeromycetes</taxon>
        <taxon>Diversisporales</taxon>
        <taxon>Gigasporaceae</taxon>
        <taxon>Racocetra</taxon>
    </lineage>
</organism>
<proteinExistence type="predicted"/>
<gene>
    <name evidence="1" type="ORF">RFULGI_LOCUS10664</name>
</gene>
<evidence type="ECO:0000313" key="1">
    <source>
        <dbReference type="EMBL" id="CAG8707257.1"/>
    </source>
</evidence>
<comment type="caution">
    <text evidence="1">The sequence shown here is derived from an EMBL/GenBank/DDBJ whole genome shotgun (WGS) entry which is preliminary data.</text>
</comment>
<sequence>MDSNFQSLKHVKTEKVSEYTNTAYSKNELQTNQSKEIIDNLITENN</sequence>
<reference evidence="1" key="1">
    <citation type="submission" date="2021-06" db="EMBL/GenBank/DDBJ databases">
        <authorList>
            <person name="Kallberg Y."/>
            <person name="Tangrot J."/>
            <person name="Rosling A."/>
        </authorList>
    </citation>
    <scope>NUCLEOTIDE SEQUENCE</scope>
    <source>
        <strain evidence="1">IN212</strain>
    </source>
</reference>
<evidence type="ECO:0000313" key="2">
    <source>
        <dbReference type="Proteomes" id="UP000789396"/>
    </source>
</evidence>
<dbReference type="AlphaFoldDB" id="A0A9N9HVA0"/>
<feature type="non-terminal residue" evidence="1">
    <location>
        <position position="46"/>
    </location>
</feature>